<dbReference type="Proteomes" id="UP000789901">
    <property type="component" value="Unassembled WGS sequence"/>
</dbReference>
<evidence type="ECO:0000313" key="2">
    <source>
        <dbReference type="Proteomes" id="UP000789901"/>
    </source>
</evidence>
<evidence type="ECO:0000313" key="1">
    <source>
        <dbReference type="EMBL" id="CAG8813629.1"/>
    </source>
</evidence>
<reference evidence="1 2" key="1">
    <citation type="submission" date="2021-06" db="EMBL/GenBank/DDBJ databases">
        <authorList>
            <person name="Kallberg Y."/>
            <person name="Tangrot J."/>
            <person name="Rosling A."/>
        </authorList>
    </citation>
    <scope>NUCLEOTIDE SEQUENCE [LARGE SCALE GENOMIC DNA]</scope>
    <source>
        <strain evidence="1 2">120-4 pot B 10/14</strain>
    </source>
</reference>
<comment type="caution">
    <text evidence="1">The sequence shown here is derived from an EMBL/GenBank/DDBJ whole genome shotgun (WGS) entry which is preliminary data.</text>
</comment>
<accession>A0ABN7W2J9</accession>
<sequence>MVENKFKSLVKYLPKLSPLLEKVGDSVFYIPMKRTKKKVLSDNEINLSLPEHSCDFGIQVLLPNPEYESLITEYESLIKKIDELEQLFGLTPEMQALLDRQLHDYLSSIITKLCTEKNEEINVIDDLITNQ</sequence>
<organism evidence="1 2">
    <name type="scientific">Gigaspora margarita</name>
    <dbReference type="NCBI Taxonomy" id="4874"/>
    <lineage>
        <taxon>Eukaryota</taxon>
        <taxon>Fungi</taxon>
        <taxon>Fungi incertae sedis</taxon>
        <taxon>Mucoromycota</taxon>
        <taxon>Glomeromycotina</taxon>
        <taxon>Glomeromycetes</taxon>
        <taxon>Diversisporales</taxon>
        <taxon>Gigasporaceae</taxon>
        <taxon>Gigaspora</taxon>
    </lineage>
</organism>
<protein>
    <submittedName>
        <fullName evidence="1">35450_t:CDS:1</fullName>
    </submittedName>
</protein>
<dbReference type="EMBL" id="CAJVQB010029143">
    <property type="protein sequence ID" value="CAG8813629.1"/>
    <property type="molecule type" value="Genomic_DNA"/>
</dbReference>
<name>A0ABN7W2J9_GIGMA</name>
<keyword evidence="2" id="KW-1185">Reference proteome</keyword>
<gene>
    <name evidence="1" type="ORF">GMARGA_LOCUS25839</name>
</gene>
<proteinExistence type="predicted"/>
<feature type="non-terminal residue" evidence="1">
    <location>
        <position position="131"/>
    </location>
</feature>